<organism evidence="1 2">
    <name type="scientific">Protopolystoma xenopodis</name>
    <dbReference type="NCBI Taxonomy" id="117903"/>
    <lineage>
        <taxon>Eukaryota</taxon>
        <taxon>Metazoa</taxon>
        <taxon>Spiralia</taxon>
        <taxon>Lophotrochozoa</taxon>
        <taxon>Platyhelminthes</taxon>
        <taxon>Monogenea</taxon>
        <taxon>Polyopisthocotylea</taxon>
        <taxon>Polystomatidea</taxon>
        <taxon>Polystomatidae</taxon>
        <taxon>Protopolystoma</taxon>
    </lineage>
</organism>
<dbReference type="AlphaFoldDB" id="A0A448XJ17"/>
<evidence type="ECO:0000313" key="1">
    <source>
        <dbReference type="EMBL" id="VEL37841.1"/>
    </source>
</evidence>
<comment type="caution">
    <text evidence="1">The sequence shown here is derived from an EMBL/GenBank/DDBJ whole genome shotgun (WGS) entry which is preliminary data.</text>
</comment>
<reference evidence="1" key="1">
    <citation type="submission" date="2018-11" db="EMBL/GenBank/DDBJ databases">
        <authorList>
            <consortium name="Pathogen Informatics"/>
        </authorList>
    </citation>
    <scope>NUCLEOTIDE SEQUENCE</scope>
</reference>
<name>A0A448XJ17_9PLAT</name>
<evidence type="ECO:0000313" key="2">
    <source>
        <dbReference type="Proteomes" id="UP000784294"/>
    </source>
</evidence>
<accession>A0A448XJ17</accession>
<sequence>MSSSTQSQDCHLVYRSCRLATPSVDAQMRLAVVRQLVQGKQEAICPSVTTMAAISAVQQIRWATPFRVSLPPSTSLLPAAQLSHSTGR</sequence>
<proteinExistence type="predicted"/>
<gene>
    <name evidence="1" type="ORF">PXEA_LOCUS31281</name>
</gene>
<keyword evidence="2" id="KW-1185">Reference proteome</keyword>
<dbReference type="Proteomes" id="UP000784294">
    <property type="component" value="Unassembled WGS sequence"/>
</dbReference>
<protein>
    <submittedName>
        <fullName evidence="1">Uncharacterized protein</fullName>
    </submittedName>
</protein>
<dbReference type="EMBL" id="CAAALY010256107">
    <property type="protein sequence ID" value="VEL37841.1"/>
    <property type="molecule type" value="Genomic_DNA"/>
</dbReference>